<dbReference type="PRINTS" id="PR00465">
    <property type="entry name" value="EP450IV"/>
</dbReference>
<dbReference type="SUPFAM" id="SSF48264">
    <property type="entry name" value="Cytochrome P450"/>
    <property type="match status" value="1"/>
</dbReference>
<feature type="binding site" description="axial binding residue" evidence="7">
    <location>
        <position position="435"/>
    </location>
    <ligand>
        <name>heme</name>
        <dbReference type="ChEBI" id="CHEBI:30413"/>
    </ligand>
    <ligandPart>
        <name>Fe</name>
        <dbReference type="ChEBI" id="CHEBI:18248"/>
    </ligandPart>
</feature>
<proteinExistence type="inferred from homology"/>
<dbReference type="Pfam" id="PF00067">
    <property type="entry name" value="p450"/>
    <property type="match status" value="1"/>
</dbReference>
<dbReference type="OrthoDB" id="1844152at2759"/>
<keyword evidence="10" id="KW-1185">Reference proteome</keyword>
<evidence type="ECO:0000256" key="7">
    <source>
        <dbReference type="PIRSR" id="PIRSR602403-1"/>
    </source>
</evidence>
<keyword evidence="7" id="KW-0349">Heme</keyword>
<evidence type="ECO:0000256" key="5">
    <source>
        <dbReference type="ARBA" id="ARBA00023004"/>
    </source>
</evidence>
<reference evidence="9 10" key="1">
    <citation type="submission" date="2018-05" db="EMBL/GenBank/DDBJ databases">
        <title>Genome sequencing and assembly of the regulated plant pathogen Lachnellula willkommii and related sister species for the development of diagnostic species identification markers.</title>
        <authorList>
            <person name="Giroux E."/>
            <person name="Bilodeau G."/>
        </authorList>
    </citation>
    <scope>NUCLEOTIDE SEQUENCE [LARGE SCALE GENOMIC DNA]</scope>
    <source>
        <strain evidence="9 10">CBS 160.35</strain>
    </source>
</reference>
<dbReference type="Proteomes" id="UP000443090">
    <property type="component" value="Unassembled WGS sequence"/>
</dbReference>
<evidence type="ECO:0000256" key="1">
    <source>
        <dbReference type="ARBA" id="ARBA00001971"/>
    </source>
</evidence>
<keyword evidence="6" id="KW-0503">Monooxygenase</keyword>
<evidence type="ECO:0000256" key="3">
    <source>
        <dbReference type="ARBA" id="ARBA00022723"/>
    </source>
</evidence>
<evidence type="ECO:0000256" key="6">
    <source>
        <dbReference type="ARBA" id="ARBA00023033"/>
    </source>
</evidence>
<keyword evidence="5 7" id="KW-0408">Iron</keyword>
<evidence type="ECO:0000256" key="4">
    <source>
        <dbReference type="ARBA" id="ARBA00023002"/>
    </source>
</evidence>
<dbReference type="GO" id="GO:0020037">
    <property type="term" value="F:heme binding"/>
    <property type="evidence" value="ECO:0007669"/>
    <property type="project" value="InterPro"/>
</dbReference>
<keyword evidence="3 7" id="KW-0479">Metal-binding</keyword>
<dbReference type="PANTHER" id="PTHR46206">
    <property type="entry name" value="CYTOCHROME P450"/>
    <property type="match status" value="1"/>
</dbReference>
<dbReference type="PANTHER" id="PTHR46206:SF6">
    <property type="entry name" value="CYTOCHROME P450 MONOOXYGENASE AN1598-RELATED"/>
    <property type="match status" value="1"/>
</dbReference>
<keyword evidence="8" id="KW-0812">Transmembrane</keyword>
<keyword evidence="4" id="KW-0560">Oxidoreductase</keyword>
<feature type="transmembrane region" description="Helical" evidence="8">
    <location>
        <begin position="15"/>
        <end position="32"/>
    </location>
</feature>
<comment type="similarity">
    <text evidence="2">Belongs to the cytochrome P450 family.</text>
</comment>
<dbReference type="InterPro" id="IPR002403">
    <property type="entry name" value="Cyt_P450_E_grp-IV"/>
</dbReference>
<accession>A0A8H8UGW7</accession>
<protein>
    <submittedName>
        <fullName evidence="9">Ent-kaurene oxidase</fullName>
    </submittedName>
</protein>
<dbReference type="EMBL" id="QGMI01000063">
    <property type="protein sequence ID" value="TVY48027.1"/>
    <property type="molecule type" value="Genomic_DNA"/>
</dbReference>
<gene>
    <name evidence="9" type="primary">CYP503A1</name>
    <name evidence="9" type="ORF">LOCC1_G001072</name>
</gene>
<name>A0A8H8UGW7_9HELO</name>
<dbReference type="InterPro" id="IPR001128">
    <property type="entry name" value="Cyt_P450"/>
</dbReference>
<evidence type="ECO:0000313" key="9">
    <source>
        <dbReference type="EMBL" id="TVY48027.1"/>
    </source>
</evidence>
<organism evidence="9 10">
    <name type="scientific">Lachnellula occidentalis</name>
    <dbReference type="NCBI Taxonomy" id="215460"/>
    <lineage>
        <taxon>Eukaryota</taxon>
        <taxon>Fungi</taxon>
        <taxon>Dikarya</taxon>
        <taxon>Ascomycota</taxon>
        <taxon>Pezizomycotina</taxon>
        <taxon>Leotiomycetes</taxon>
        <taxon>Helotiales</taxon>
        <taxon>Lachnaceae</taxon>
        <taxon>Lachnellula</taxon>
    </lineage>
</organism>
<dbReference type="Gene3D" id="1.10.630.10">
    <property type="entry name" value="Cytochrome P450"/>
    <property type="match status" value="1"/>
</dbReference>
<comment type="caution">
    <text evidence="9">The sequence shown here is derived from an EMBL/GenBank/DDBJ whole genome shotgun (WGS) entry which is preliminary data.</text>
</comment>
<dbReference type="GO" id="GO:0004497">
    <property type="term" value="F:monooxygenase activity"/>
    <property type="evidence" value="ECO:0007669"/>
    <property type="project" value="UniProtKB-KW"/>
</dbReference>
<dbReference type="GO" id="GO:0005506">
    <property type="term" value="F:iron ion binding"/>
    <property type="evidence" value="ECO:0007669"/>
    <property type="project" value="InterPro"/>
</dbReference>
<keyword evidence="8" id="KW-1133">Transmembrane helix</keyword>
<sequence length="494" mass="56030">MSCHKYAAAFMPKEAIGYLACLLVPAILWLYLRKIVGSKFPRVGKNPWIHGLANARNDFLKNGRALTEEGYQKYRGSMYVVQTADTERLILSNSFLDELRALPEAQLSSRAAQCDRHLGYHTTLDVVNQSSLHSDVCRAPLTKHSAPLALALYEETQFALTKVSLAKCVPDSEDYEYFSAYPMMMNTLNRVMSRALVGYPMCRNKTWLSTAMSYTINAFTISGTLRDQYHFLRPIIYRFLPARREIYRQLATANQLLVPLLKERATTGGKIDNLQWLTDSAFIGLAAINASNMGVVNAIFDLCAMPEYIETLRKEIEKCTTEAGGWNLSAINNMERLDSFLKESQRINHPGIFSFNRKVLKPLTLSNGSVIPKGTFIAMPTYFIARDAEYYPSPEVFQPWRFYEKSKANGKANSQYQFCSTSRENLAFGYGKSACPGRFFAALQMKIILADLVMRYDFKFPDGQTKRPESDFADERISPSKTQLVGFRLRKLAK</sequence>
<comment type="cofactor">
    <cofactor evidence="1 7">
        <name>heme</name>
        <dbReference type="ChEBI" id="CHEBI:30413"/>
    </cofactor>
</comment>
<dbReference type="GO" id="GO:0016705">
    <property type="term" value="F:oxidoreductase activity, acting on paired donors, with incorporation or reduction of molecular oxygen"/>
    <property type="evidence" value="ECO:0007669"/>
    <property type="project" value="InterPro"/>
</dbReference>
<keyword evidence="8" id="KW-0472">Membrane</keyword>
<evidence type="ECO:0000256" key="8">
    <source>
        <dbReference type="SAM" id="Phobius"/>
    </source>
</evidence>
<dbReference type="AlphaFoldDB" id="A0A8H8UGW7"/>
<evidence type="ECO:0000313" key="10">
    <source>
        <dbReference type="Proteomes" id="UP000443090"/>
    </source>
</evidence>
<evidence type="ECO:0000256" key="2">
    <source>
        <dbReference type="ARBA" id="ARBA00010617"/>
    </source>
</evidence>
<dbReference type="CDD" id="cd11041">
    <property type="entry name" value="CYP503A1-like"/>
    <property type="match status" value="1"/>
</dbReference>
<dbReference type="InterPro" id="IPR036396">
    <property type="entry name" value="Cyt_P450_sf"/>
</dbReference>